<dbReference type="SUPFAM" id="SSF53756">
    <property type="entry name" value="UDP-Glycosyltransferase/glycogen phosphorylase"/>
    <property type="match status" value="1"/>
</dbReference>
<dbReference type="NCBIfam" id="TIGR00236">
    <property type="entry name" value="wecB"/>
    <property type="match status" value="1"/>
</dbReference>
<organism evidence="3 4">
    <name type="scientific">Halomonas alimentaria</name>
    <dbReference type="NCBI Taxonomy" id="147248"/>
    <lineage>
        <taxon>Bacteria</taxon>
        <taxon>Pseudomonadati</taxon>
        <taxon>Pseudomonadota</taxon>
        <taxon>Gammaproteobacteria</taxon>
        <taxon>Oceanospirillales</taxon>
        <taxon>Halomonadaceae</taxon>
        <taxon>Halomonas</taxon>
    </lineage>
</organism>
<gene>
    <name evidence="3" type="ORF">GRB96_09925</name>
</gene>
<dbReference type="CDD" id="cd03786">
    <property type="entry name" value="GTB_UDP-GlcNAc_2-Epimerase"/>
    <property type="match status" value="1"/>
</dbReference>
<evidence type="ECO:0000313" key="3">
    <source>
        <dbReference type="EMBL" id="NAW34731.1"/>
    </source>
</evidence>
<dbReference type="GO" id="GO:0008761">
    <property type="term" value="F:UDP-N-acetylglucosamine 2-epimerase activity"/>
    <property type="evidence" value="ECO:0007669"/>
    <property type="project" value="UniProtKB-EC"/>
</dbReference>
<name>A0A7X5AR39_9GAMM</name>
<dbReference type="Pfam" id="PF02350">
    <property type="entry name" value="Epimerase_2"/>
    <property type="match status" value="1"/>
</dbReference>
<accession>A0A7X5AR39</accession>
<keyword evidence="1 3" id="KW-0413">Isomerase</keyword>
<comment type="caution">
    <text evidence="3">The sequence shown here is derived from an EMBL/GenBank/DDBJ whole genome shotgun (WGS) entry which is preliminary data.</text>
</comment>
<sequence>MMKVLTILGTRPEIIRLSRVMAALDQLVDHKIVHTGQNYDYELNDVFFEELGVRRPDHFLNVDTSYLGRSLGEILIKTEQVLLEEKPDAVLVLGDTNSAIATLMAKRMKIPTYHMEAGNRSFDANVPEEINRKLVDHLADFNLVYTEHARRHLISEGLSHRFIYLTGSPMREVLEHMLPQIQTSTILETLGLEAGKYFIVSVHREENVDSRDNLREVVEALQALHQHYGYPVVVSTHPRTRNRLEKLGLAREGEQEGSIRYLKPFGFLDYNQLQMQACCAISDSGTISEEASILGFPAVTLRRSIERPEALDTGAIALTGLGKEGLLDGVRIATASREVFSGTEREVPEAYQVRNTSERVVRLITGTAKLANRWRNMDGFSRYDWS</sequence>
<dbReference type="InterPro" id="IPR003331">
    <property type="entry name" value="UDP_GlcNAc_Epimerase_2_dom"/>
</dbReference>
<comment type="similarity">
    <text evidence="1">Belongs to the UDP-N-acetylglucosamine 2-epimerase family.</text>
</comment>
<dbReference type="AlphaFoldDB" id="A0A7X5AR39"/>
<dbReference type="PANTHER" id="PTHR43174:SF1">
    <property type="entry name" value="UDP-N-ACETYLGLUCOSAMINE 2-EPIMERASE"/>
    <property type="match status" value="1"/>
</dbReference>
<dbReference type="InterPro" id="IPR029767">
    <property type="entry name" value="WecB-like"/>
</dbReference>
<keyword evidence="4" id="KW-1185">Reference proteome</keyword>
<reference evidence="3 4" key="1">
    <citation type="submission" date="2019-12" db="EMBL/GenBank/DDBJ databases">
        <title>Draft genome sequencing of Halomonas alimentaria DSM 15356.</title>
        <authorList>
            <person name="Pandiyan K."/>
            <person name="Kushwaha P."/>
            <person name="Gowdham M."/>
            <person name="Chakdar H."/>
            <person name="Singh A."/>
            <person name="Kumar M."/>
            <person name="Saxena A.K."/>
        </authorList>
    </citation>
    <scope>NUCLEOTIDE SEQUENCE [LARGE SCALE GENOMIC DNA]</scope>
    <source>
        <strain evidence="3 4">DSM 15356</strain>
    </source>
</reference>
<dbReference type="Gene3D" id="3.40.50.2000">
    <property type="entry name" value="Glycogen Phosphorylase B"/>
    <property type="match status" value="2"/>
</dbReference>
<evidence type="ECO:0000259" key="2">
    <source>
        <dbReference type="Pfam" id="PF02350"/>
    </source>
</evidence>
<dbReference type="OrthoDB" id="9803238at2"/>
<proteinExistence type="inferred from homology"/>
<dbReference type="PANTHER" id="PTHR43174">
    <property type="entry name" value="UDP-N-ACETYLGLUCOSAMINE 2-EPIMERASE"/>
    <property type="match status" value="1"/>
</dbReference>
<dbReference type="EC" id="5.1.3.14" evidence="3"/>
<evidence type="ECO:0000313" key="4">
    <source>
        <dbReference type="Proteomes" id="UP000487929"/>
    </source>
</evidence>
<dbReference type="Proteomes" id="UP000487929">
    <property type="component" value="Unassembled WGS sequence"/>
</dbReference>
<dbReference type="EMBL" id="WUTT01000001">
    <property type="protein sequence ID" value="NAW34731.1"/>
    <property type="molecule type" value="Genomic_DNA"/>
</dbReference>
<feature type="domain" description="UDP-N-acetylglucosamine 2-epimerase" evidence="2">
    <location>
        <begin position="27"/>
        <end position="364"/>
    </location>
</feature>
<evidence type="ECO:0000256" key="1">
    <source>
        <dbReference type="RuleBase" id="RU003513"/>
    </source>
</evidence>
<protein>
    <submittedName>
        <fullName evidence="3">UDP-N-acetylglucosamine 2-epimerase (Non-hydrolyzing)</fullName>
        <ecNumber evidence="3">5.1.3.14</ecNumber>
    </submittedName>
</protein>